<dbReference type="AlphaFoldDB" id="A0A812JHW6"/>
<dbReference type="SUPFAM" id="SSF49899">
    <property type="entry name" value="Concanavalin A-like lectins/glucanases"/>
    <property type="match status" value="1"/>
</dbReference>
<evidence type="ECO:0000313" key="2">
    <source>
        <dbReference type="Proteomes" id="UP000649617"/>
    </source>
</evidence>
<gene>
    <name evidence="1" type="ORF">SPIL2461_LOCUS2039</name>
</gene>
<feature type="non-terminal residue" evidence="1">
    <location>
        <position position="224"/>
    </location>
</feature>
<protein>
    <recommendedName>
        <fullName evidence="3">LamG-like jellyroll fold domain-containing protein</fullName>
    </recommendedName>
</protein>
<comment type="caution">
    <text evidence="1">The sequence shown here is derived from an EMBL/GenBank/DDBJ whole genome shotgun (WGS) entry which is preliminary data.</text>
</comment>
<dbReference type="Pfam" id="PF13385">
    <property type="entry name" value="Laminin_G_3"/>
    <property type="match status" value="1"/>
</dbReference>
<keyword evidence="2" id="KW-1185">Reference proteome</keyword>
<dbReference type="OrthoDB" id="432944at2759"/>
<dbReference type="EMBL" id="CAJNIZ010002162">
    <property type="protein sequence ID" value="CAE7207032.1"/>
    <property type="molecule type" value="Genomic_DNA"/>
</dbReference>
<evidence type="ECO:0000313" key="1">
    <source>
        <dbReference type="EMBL" id="CAE7207032.1"/>
    </source>
</evidence>
<sequence length="224" mass="24975">MASVLLPAVPKQPMQFEASPPSQIWKGDQDALRFLTRQNGQVTSLWKELYEGDGMTWEVMMKFREKPKSNTALMHTYGKKFNDNTYSSSHRRRAVGIFVGPSGQHHIFGCAGSNVHTGDKGPDLWDDKWHHIVLVLSKSTQQITYYVDGTKIASASYNPGSNNPGVDGEIFIGGGTLERYYGSEISRFAIWDRALSEAEVTDAKTCKAGTNGLKVLYTLETDYK</sequence>
<dbReference type="Proteomes" id="UP000649617">
    <property type="component" value="Unassembled WGS sequence"/>
</dbReference>
<organism evidence="1 2">
    <name type="scientific">Symbiodinium pilosum</name>
    <name type="common">Dinoflagellate</name>
    <dbReference type="NCBI Taxonomy" id="2952"/>
    <lineage>
        <taxon>Eukaryota</taxon>
        <taxon>Sar</taxon>
        <taxon>Alveolata</taxon>
        <taxon>Dinophyceae</taxon>
        <taxon>Suessiales</taxon>
        <taxon>Symbiodiniaceae</taxon>
        <taxon>Symbiodinium</taxon>
    </lineage>
</organism>
<reference evidence="1" key="1">
    <citation type="submission" date="2021-02" db="EMBL/GenBank/DDBJ databases">
        <authorList>
            <person name="Dougan E. K."/>
            <person name="Rhodes N."/>
            <person name="Thang M."/>
            <person name="Chan C."/>
        </authorList>
    </citation>
    <scope>NUCLEOTIDE SEQUENCE</scope>
</reference>
<dbReference type="Gene3D" id="2.60.120.200">
    <property type="match status" value="1"/>
</dbReference>
<proteinExistence type="predicted"/>
<dbReference type="InterPro" id="IPR013320">
    <property type="entry name" value="ConA-like_dom_sf"/>
</dbReference>
<name>A0A812JHW6_SYMPI</name>
<evidence type="ECO:0008006" key="3">
    <source>
        <dbReference type="Google" id="ProtNLM"/>
    </source>
</evidence>
<accession>A0A812JHW6</accession>